<organism evidence="2 3">
    <name type="scientific">Giardia intestinalis (strain ATCC 50803 / WB clone C6)</name>
    <name type="common">Giardia lamblia</name>
    <dbReference type="NCBI Taxonomy" id="184922"/>
    <lineage>
        <taxon>Eukaryota</taxon>
        <taxon>Metamonada</taxon>
        <taxon>Diplomonadida</taxon>
        <taxon>Hexamitidae</taxon>
        <taxon>Giardiinae</taxon>
        <taxon>Giardia</taxon>
    </lineage>
</organism>
<gene>
    <name evidence="2" type="ORF">GL50803_0015113</name>
</gene>
<dbReference type="STRING" id="184922.A8BS34"/>
<dbReference type="Gene3D" id="3.90.640.10">
    <property type="entry name" value="Actin, Chain A, domain 4"/>
    <property type="match status" value="2"/>
</dbReference>
<evidence type="ECO:0000256" key="1">
    <source>
        <dbReference type="RuleBase" id="RU000487"/>
    </source>
</evidence>
<dbReference type="FunFam" id="3.30.420.40:FF:000058">
    <property type="entry name" value="Putative actin-related protein 5"/>
    <property type="match status" value="1"/>
</dbReference>
<dbReference type="EMBL" id="AACB03000001">
    <property type="protein sequence ID" value="KAE8304739.1"/>
    <property type="molecule type" value="Genomic_DNA"/>
</dbReference>
<comment type="similarity">
    <text evidence="1">Belongs to the actin family.</text>
</comment>
<dbReference type="Gene3D" id="3.30.420.40">
    <property type="match status" value="4"/>
</dbReference>
<evidence type="ECO:0000313" key="2">
    <source>
        <dbReference type="EMBL" id="KAE8304739.1"/>
    </source>
</evidence>
<dbReference type="SMR" id="A8BS34"/>
<dbReference type="GO" id="GO:0006357">
    <property type="term" value="P:regulation of transcription by RNA polymerase II"/>
    <property type="evidence" value="ECO:0000318"/>
    <property type="project" value="GO_Central"/>
</dbReference>
<dbReference type="GeneID" id="5698027"/>
<dbReference type="GO" id="GO:0003682">
    <property type="term" value="F:chromatin binding"/>
    <property type="evidence" value="ECO:0000318"/>
    <property type="project" value="GO_Central"/>
</dbReference>
<dbReference type="InterPro" id="IPR004000">
    <property type="entry name" value="Actin"/>
</dbReference>
<dbReference type="RefSeq" id="XP_001705140.1">
    <property type="nucleotide sequence ID" value="XM_001705088.1"/>
</dbReference>
<reference evidence="2 3" key="1">
    <citation type="journal article" date="2007" name="Science">
        <title>Genomic minimalism in the early diverging intestinal parasite Giardia lamblia.</title>
        <authorList>
            <person name="Morrison H.G."/>
            <person name="McArthur A.G."/>
            <person name="Gillin F.D."/>
            <person name="Aley S.B."/>
            <person name="Adam R.D."/>
            <person name="Olsen G.J."/>
            <person name="Best A.A."/>
            <person name="Cande W.Z."/>
            <person name="Chen F."/>
            <person name="Cipriano M.J."/>
            <person name="Davids B.J."/>
            <person name="Dawson S.C."/>
            <person name="Elmendorf H.G."/>
            <person name="Hehl A.B."/>
            <person name="Holder M.E."/>
            <person name="Huse S.M."/>
            <person name="Kim U.U."/>
            <person name="Lasek-Nesselquist E."/>
            <person name="Manning G."/>
            <person name="Nigam A."/>
            <person name="Nixon J.E."/>
            <person name="Palm D."/>
            <person name="Passamaneck N.E."/>
            <person name="Prabhu A."/>
            <person name="Reich C.I."/>
            <person name="Reiner D.S."/>
            <person name="Samuelson J."/>
            <person name="Svard S.G."/>
            <person name="Sogin M.L."/>
        </authorList>
    </citation>
    <scope>NUCLEOTIDE SEQUENCE [LARGE SCALE GENOMIC DNA]</scope>
    <source>
        <strain evidence="2 3">WB C6</strain>
    </source>
</reference>
<dbReference type="InterPro" id="IPR043129">
    <property type="entry name" value="ATPase_NBD"/>
</dbReference>
<dbReference type="OMA" id="WASKAEY"/>
<proteinExistence type="inferred from homology"/>
<dbReference type="HOGENOM" id="CLU_027965_6_2_1"/>
<name>A8BS34_GIAIC</name>
<sequence>MLVPSLSVAPEAPVNVVDLGSFEIRAGVAGLDGPTYVRPSFIVGESLPSGGAAEAISSDQAISYLPDERYLFKPMPNRVVSQIIANGCVTREDQFSSLCNLLFNGSSRCKSHAFRELDPGYPMALFQPHFVQPLERDLIASCLFETHSIPALYIGDQEAAAAYSVGKTTALVIDVGYGKTVVSPIVDGHCIHSKSYRSDVTGKLLHEILEHEIYAQLRTQHGSLGTGQDLNAQDAIRPKESVSLLTNVQVKQVYDATTNTYTRTQLPPELCGPSFVAFHKQLLLSEIVQFCFQASHKPMDMQLDYRGMQKELHEKGSVSHYLLPDGNKIDLSFSASLIPEGLFNTSVYPIFFNTRLLDPTSIQMHAHKAIVSLHDSVQPELASNVVVVGGLSNINGVLNRLKLELESVIPSVLKVKLVNSQYNNLSRRFAVWYGGNVLSSLGTFPYFWASKAEYEEYGISILDRRRL</sequence>
<dbReference type="GO" id="GO:0016514">
    <property type="term" value="C:SWI/SNF complex"/>
    <property type="evidence" value="ECO:0000318"/>
    <property type="project" value="GO_Central"/>
</dbReference>
<evidence type="ECO:0000313" key="3">
    <source>
        <dbReference type="Proteomes" id="UP000001548"/>
    </source>
</evidence>
<dbReference type="Proteomes" id="UP000001548">
    <property type="component" value="Unassembled WGS sequence"/>
</dbReference>
<dbReference type="GO" id="GO:0035267">
    <property type="term" value="C:NuA4 histone acetyltransferase complex"/>
    <property type="evidence" value="ECO:0000318"/>
    <property type="project" value="GO_Central"/>
</dbReference>
<dbReference type="AlphaFoldDB" id="A8BS34"/>
<dbReference type="PANTHER" id="PTHR11937">
    <property type="entry name" value="ACTIN"/>
    <property type="match status" value="1"/>
</dbReference>
<dbReference type="SUPFAM" id="SSF53067">
    <property type="entry name" value="Actin-like ATPase domain"/>
    <property type="match status" value="2"/>
</dbReference>
<dbReference type="Pfam" id="PF00022">
    <property type="entry name" value="Actin"/>
    <property type="match status" value="1"/>
</dbReference>
<comment type="caution">
    <text evidence="2">The sequence shown here is derived from an EMBL/GenBank/DDBJ whole genome shotgun (WGS) entry which is preliminary data.</text>
</comment>
<dbReference type="GO" id="GO:0006338">
    <property type="term" value="P:chromatin remodeling"/>
    <property type="evidence" value="ECO:0000318"/>
    <property type="project" value="GO_Central"/>
</dbReference>
<dbReference type="VEuPathDB" id="GiardiaDB:GL50803_15113"/>
<protein>
    <submittedName>
        <fullName evidence="2">Actin related protein</fullName>
    </submittedName>
</protein>
<dbReference type="KEGG" id="gla:GL50803_0015113"/>
<accession>A8BS34</accession>
<keyword evidence="3" id="KW-1185">Reference proteome</keyword>
<dbReference type="SMART" id="SM00268">
    <property type="entry name" value="ACTIN"/>
    <property type="match status" value="1"/>
</dbReference>